<evidence type="ECO:0000256" key="1">
    <source>
        <dbReference type="ARBA" id="ARBA00022801"/>
    </source>
</evidence>
<comment type="caution">
    <text evidence="5">The sequence shown here is derived from an EMBL/GenBank/DDBJ whole genome shotgun (WGS) entry which is preliminary data.</text>
</comment>
<dbReference type="PROSITE" id="PS51462">
    <property type="entry name" value="NUDIX"/>
    <property type="match status" value="1"/>
</dbReference>
<dbReference type="AlphaFoldDB" id="A0AAW1P6B7"/>
<dbReference type="Proteomes" id="UP001465755">
    <property type="component" value="Unassembled WGS sequence"/>
</dbReference>
<feature type="domain" description="Nudix hydrolase" evidence="4">
    <location>
        <begin position="102"/>
        <end position="243"/>
    </location>
</feature>
<dbReference type="InterPro" id="IPR015797">
    <property type="entry name" value="NUDIX_hydrolase-like_dom_sf"/>
</dbReference>
<dbReference type="InterPro" id="IPR000639">
    <property type="entry name" value="Epox_hydrolase-like"/>
</dbReference>
<dbReference type="SUPFAM" id="SSF53474">
    <property type="entry name" value="alpha/beta-Hydrolases"/>
    <property type="match status" value="1"/>
</dbReference>
<evidence type="ECO:0000313" key="6">
    <source>
        <dbReference type="Proteomes" id="UP001465755"/>
    </source>
</evidence>
<protein>
    <recommendedName>
        <fullName evidence="4">Nudix hydrolase domain-containing protein</fullName>
    </recommendedName>
</protein>
<evidence type="ECO:0000259" key="4">
    <source>
        <dbReference type="PROSITE" id="PS51462"/>
    </source>
</evidence>
<sequence length="448" mass="48461">MLACSRLQSVCSPAKRSVLKSAFSFTQPSRALSVLCAAGGSLQAGAVKGDPGSIAAEAKAKQRPTVGPRQPRRRSVGPARSRDARNVAVLGKARGKNGKVQKLIMISTAAIMNEKGQVLMTEHISKKHGSVPRWGFPGGKVDIGEVPQEALLRELSEELALQVDSEDLWSLSFCTFRLNHDTSGIVLLYGLTNYSLVGSIVMAESGKRVKSNGLTFYVRDQGSGTPVVLLHGFPCDGDMWSLQVEALSAAGYRTICPDLRGAGESDRPKETSGYELTNLVTDVIGILDELKVDKAHIVGHDWGAGLAWAVAGQHKERTLSLTAISVGHPKCFFAGEKGLEQKRASWYGEQAAAITSGLNWYRANVKPESFLAERLADGAPNIGVNTLAIAATGDRYLIADQVRNSGQYVDEPATFRFELVDCPNHWLNWEIPDKLNSLILEHIKQNDS</sequence>
<reference evidence="5 6" key="1">
    <citation type="journal article" date="2024" name="Nat. Commun.">
        <title>Phylogenomics reveals the evolutionary origins of lichenization in chlorophyte algae.</title>
        <authorList>
            <person name="Puginier C."/>
            <person name="Libourel C."/>
            <person name="Otte J."/>
            <person name="Skaloud P."/>
            <person name="Haon M."/>
            <person name="Grisel S."/>
            <person name="Petersen M."/>
            <person name="Berrin J.G."/>
            <person name="Delaux P.M."/>
            <person name="Dal Grande F."/>
            <person name="Keller J."/>
        </authorList>
    </citation>
    <scope>NUCLEOTIDE SEQUENCE [LARGE SCALE GENOMIC DNA]</scope>
    <source>
        <strain evidence="5 6">SAG 2036</strain>
    </source>
</reference>
<dbReference type="InterPro" id="IPR000073">
    <property type="entry name" value="AB_hydrolase_1"/>
</dbReference>
<dbReference type="Pfam" id="PF00561">
    <property type="entry name" value="Abhydrolase_1"/>
    <property type="match status" value="1"/>
</dbReference>
<feature type="region of interest" description="Disordered" evidence="3">
    <location>
        <begin position="57"/>
        <end position="83"/>
    </location>
</feature>
<gene>
    <name evidence="5" type="ORF">WJX73_006055</name>
</gene>
<name>A0AAW1P6B7_9CHLO</name>
<keyword evidence="1" id="KW-0378">Hydrolase</keyword>
<keyword evidence="6" id="KW-1185">Reference proteome</keyword>
<dbReference type="InterPro" id="IPR000086">
    <property type="entry name" value="NUDIX_hydrolase_dom"/>
</dbReference>
<dbReference type="Gene3D" id="3.40.50.1820">
    <property type="entry name" value="alpha/beta hydrolase"/>
    <property type="match status" value="1"/>
</dbReference>
<dbReference type="EMBL" id="JALJOQ010000039">
    <property type="protein sequence ID" value="KAK9806021.1"/>
    <property type="molecule type" value="Genomic_DNA"/>
</dbReference>
<evidence type="ECO:0000256" key="3">
    <source>
        <dbReference type="SAM" id="MobiDB-lite"/>
    </source>
</evidence>
<dbReference type="GO" id="GO:0016787">
    <property type="term" value="F:hydrolase activity"/>
    <property type="evidence" value="ECO:0007669"/>
    <property type="project" value="UniProtKB-KW"/>
</dbReference>
<dbReference type="Pfam" id="PF00293">
    <property type="entry name" value="NUDIX"/>
    <property type="match status" value="1"/>
</dbReference>
<dbReference type="PRINTS" id="PR00412">
    <property type="entry name" value="EPOXHYDRLASE"/>
</dbReference>
<dbReference type="PANTHER" id="PTHR43329">
    <property type="entry name" value="EPOXIDE HYDROLASE"/>
    <property type="match status" value="1"/>
</dbReference>
<comment type="similarity">
    <text evidence="2">Belongs to the AB hydrolase superfamily. Epoxide hydrolase family.</text>
</comment>
<evidence type="ECO:0000256" key="2">
    <source>
        <dbReference type="ARBA" id="ARBA00038334"/>
    </source>
</evidence>
<accession>A0AAW1P6B7</accession>
<dbReference type="PRINTS" id="PR00502">
    <property type="entry name" value="NUDIXFAMILY"/>
</dbReference>
<evidence type="ECO:0000313" key="5">
    <source>
        <dbReference type="EMBL" id="KAK9806021.1"/>
    </source>
</evidence>
<dbReference type="InterPro" id="IPR029058">
    <property type="entry name" value="AB_hydrolase_fold"/>
</dbReference>
<dbReference type="Gene3D" id="3.90.79.10">
    <property type="entry name" value="Nucleoside Triphosphate Pyrophosphohydrolase"/>
    <property type="match status" value="1"/>
</dbReference>
<dbReference type="SUPFAM" id="SSF55811">
    <property type="entry name" value="Nudix"/>
    <property type="match status" value="1"/>
</dbReference>
<organism evidence="5 6">
    <name type="scientific">Symbiochloris irregularis</name>
    <dbReference type="NCBI Taxonomy" id="706552"/>
    <lineage>
        <taxon>Eukaryota</taxon>
        <taxon>Viridiplantae</taxon>
        <taxon>Chlorophyta</taxon>
        <taxon>core chlorophytes</taxon>
        <taxon>Trebouxiophyceae</taxon>
        <taxon>Trebouxiales</taxon>
        <taxon>Trebouxiaceae</taxon>
        <taxon>Symbiochloris</taxon>
    </lineage>
</organism>
<dbReference type="InterPro" id="IPR020476">
    <property type="entry name" value="Nudix_hydrolase"/>
</dbReference>
<proteinExistence type="inferred from homology"/>